<evidence type="ECO:0000256" key="1">
    <source>
        <dbReference type="SAM" id="MobiDB-lite"/>
    </source>
</evidence>
<comment type="caution">
    <text evidence="2">The sequence shown here is derived from an EMBL/GenBank/DDBJ whole genome shotgun (WGS) entry which is preliminary data.</text>
</comment>
<organism evidence="2 3">
    <name type="scientific">Caenorhabditis nigoni</name>
    <dbReference type="NCBI Taxonomy" id="1611254"/>
    <lineage>
        <taxon>Eukaryota</taxon>
        <taxon>Metazoa</taxon>
        <taxon>Ecdysozoa</taxon>
        <taxon>Nematoda</taxon>
        <taxon>Chromadorea</taxon>
        <taxon>Rhabditida</taxon>
        <taxon>Rhabditina</taxon>
        <taxon>Rhabditomorpha</taxon>
        <taxon>Rhabditoidea</taxon>
        <taxon>Rhabditidae</taxon>
        <taxon>Peloderinae</taxon>
        <taxon>Caenorhabditis</taxon>
    </lineage>
</organism>
<feature type="compositionally biased region" description="Low complexity" evidence="1">
    <location>
        <begin position="114"/>
        <end position="130"/>
    </location>
</feature>
<accession>A0A2G5SSK3</accession>
<feature type="compositionally biased region" description="Polar residues" evidence="1">
    <location>
        <begin position="48"/>
        <end position="58"/>
    </location>
</feature>
<proteinExistence type="predicted"/>
<keyword evidence="3" id="KW-1185">Reference proteome</keyword>
<gene>
    <name evidence="2" type="primary">Cnig_chr_X.g24009</name>
    <name evidence="2" type="ORF">B9Z55_024009</name>
</gene>
<evidence type="ECO:0000313" key="3">
    <source>
        <dbReference type="Proteomes" id="UP000230233"/>
    </source>
</evidence>
<feature type="compositionally biased region" description="Basic and acidic residues" evidence="1">
    <location>
        <begin position="85"/>
        <end position="113"/>
    </location>
</feature>
<feature type="compositionally biased region" description="Basic and acidic residues" evidence="1">
    <location>
        <begin position="1"/>
        <end position="11"/>
    </location>
</feature>
<feature type="compositionally biased region" description="Polar residues" evidence="1">
    <location>
        <begin position="25"/>
        <end position="36"/>
    </location>
</feature>
<feature type="region of interest" description="Disordered" evidence="1">
    <location>
        <begin position="1"/>
        <end position="130"/>
    </location>
</feature>
<name>A0A2G5SSK3_9PELO</name>
<reference evidence="3" key="1">
    <citation type="submission" date="2017-10" db="EMBL/GenBank/DDBJ databases">
        <title>Rapid genome shrinkage in a self-fertile nematode reveals novel sperm competition proteins.</title>
        <authorList>
            <person name="Yin D."/>
            <person name="Schwarz E.M."/>
            <person name="Thomas C.G."/>
            <person name="Felde R.L."/>
            <person name="Korf I.F."/>
            <person name="Cutter A.D."/>
            <person name="Schartner C.M."/>
            <person name="Ralston E.J."/>
            <person name="Meyer B.J."/>
            <person name="Haag E.S."/>
        </authorList>
    </citation>
    <scope>NUCLEOTIDE SEQUENCE [LARGE SCALE GENOMIC DNA]</scope>
    <source>
        <strain evidence="3">JU1422</strain>
    </source>
</reference>
<dbReference type="EMBL" id="PDUG01000006">
    <property type="protein sequence ID" value="PIC17952.1"/>
    <property type="molecule type" value="Genomic_DNA"/>
</dbReference>
<dbReference type="AlphaFoldDB" id="A0A2G5SSK3"/>
<feature type="compositionally biased region" description="Basic and acidic residues" evidence="1">
    <location>
        <begin position="37"/>
        <end position="47"/>
    </location>
</feature>
<protein>
    <submittedName>
        <fullName evidence="2">Uncharacterized protein</fullName>
    </submittedName>
</protein>
<feature type="compositionally biased region" description="Low complexity" evidence="1">
    <location>
        <begin position="71"/>
        <end position="84"/>
    </location>
</feature>
<evidence type="ECO:0000313" key="2">
    <source>
        <dbReference type="EMBL" id="PIC17952.1"/>
    </source>
</evidence>
<sequence>MQQDPQNDRYYHNQLYPEAQKENHSMNNDVEQLSNNDRVDQQRDHQNNHIQRQRNSYHQLHPHYGPYLEIQENAQQHLTQQNQQRIHEHGQMNQMHQRDHQPHHQLLENDQQHHQNPQNQQQKIQNSGFN</sequence>
<dbReference type="Proteomes" id="UP000230233">
    <property type="component" value="Chromosome X"/>
</dbReference>